<evidence type="ECO:0000313" key="2">
    <source>
        <dbReference type="EMBL" id="GEK84011.1"/>
    </source>
</evidence>
<dbReference type="Proteomes" id="UP000321154">
    <property type="component" value="Unassembled WGS sequence"/>
</dbReference>
<dbReference type="PANTHER" id="PTHR43649:SF12">
    <property type="entry name" value="DIACETYLCHITOBIOSE BINDING PROTEIN DASA"/>
    <property type="match status" value="1"/>
</dbReference>
<protein>
    <submittedName>
        <fullName evidence="2">Sugar ABC transporter substrate-binding protein</fullName>
    </submittedName>
</protein>
<dbReference type="InterPro" id="IPR006311">
    <property type="entry name" value="TAT_signal"/>
</dbReference>
<dbReference type="PANTHER" id="PTHR43649">
    <property type="entry name" value="ARABINOSE-BINDING PROTEIN-RELATED"/>
    <property type="match status" value="1"/>
</dbReference>
<dbReference type="PROSITE" id="PS51318">
    <property type="entry name" value="TAT"/>
    <property type="match status" value="1"/>
</dbReference>
<proteinExistence type="predicted"/>
<evidence type="ECO:0000256" key="1">
    <source>
        <dbReference type="SAM" id="SignalP"/>
    </source>
</evidence>
<accession>A0ABQ0URA8</accession>
<feature type="chain" id="PRO_5046535812" evidence="1">
    <location>
        <begin position="26"/>
        <end position="447"/>
    </location>
</feature>
<dbReference type="InterPro" id="IPR050490">
    <property type="entry name" value="Bact_solute-bd_prot1"/>
</dbReference>
<comment type="caution">
    <text evidence="2">The sequence shown here is derived from an EMBL/GenBank/DDBJ whole genome shotgun (WGS) entry which is preliminary data.</text>
</comment>
<keyword evidence="1" id="KW-0732">Signal</keyword>
<dbReference type="Gene3D" id="3.40.190.10">
    <property type="entry name" value="Periplasmic binding protein-like II"/>
    <property type="match status" value="1"/>
</dbReference>
<evidence type="ECO:0000313" key="3">
    <source>
        <dbReference type="Proteomes" id="UP000321154"/>
    </source>
</evidence>
<sequence>MQMSPLSRRQLLGLGLSAGAAALLAGCATPGTTSVNSLPTIPPADGPVRLQYWAWLKGLDQVCAIYNRSHPDVQVEAVFIPGGNVGGYQKLYSALAAGAGPDLAQVELRSLPEFLLANGVVDLRRYGADEYAELYDPTLWNQVNYAGGVYAIPQDSGPMGTFYRPDILESVGAGAPRTWDDWAATGAELTGQGIYMDVFPLSDASVFAAYATQAGAAWLRAEDDGWVIDMTDDATLQVAAFFDRAIDDGIVTTSYTAYSPAWFAAAANDGLATCTTGSWGDALIEGVSGAEGRWEVAPMPTWSGGYASSFIGGSTSAVLANSAHPKEALDFAVWMTTTREGVDAMIEHCGIGWSPARDVVGTARQEPSAFFSGQDYNQEVFVPATEQSSQNQDWSWWPVTQQSFNILSDGFRGKASGGTLVDAVAQAEQDIISVFRNKGLSIRRAGA</sequence>
<dbReference type="Pfam" id="PF01547">
    <property type="entry name" value="SBP_bac_1"/>
    <property type="match status" value="1"/>
</dbReference>
<feature type="signal peptide" evidence="1">
    <location>
        <begin position="1"/>
        <end position="25"/>
    </location>
</feature>
<organism evidence="2 3">
    <name type="scientific">Frigoribacterium faeni</name>
    <dbReference type="NCBI Taxonomy" id="145483"/>
    <lineage>
        <taxon>Bacteria</taxon>
        <taxon>Bacillati</taxon>
        <taxon>Actinomycetota</taxon>
        <taxon>Actinomycetes</taxon>
        <taxon>Micrococcales</taxon>
        <taxon>Microbacteriaceae</taxon>
        <taxon>Frigoribacterium</taxon>
    </lineage>
</organism>
<dbReference type="InterPro" id="IPR006059">
    <property type="entry name" value="SBP"/>
</dbReference>
<dbReference type="SUPFAM" id="SSF53850">
    <property type="entry name" value="Periplasmic binding protein-like II"/>
    <property type="match status" value="1"/>
</dbReference>
<dbReference type="EMBL" id="BJUV01000025">
    <property type="protein sequence ID" value="GEK84011.1"/>
    <property type="molecule type" value="Genomic_DNA"/>
</dbReference>
<gene>
    <name evidence="2" type="ORF">FFA01_23200</name>
</gene>
<name>A0ABQ0URA8_9MICO</name>
<keyword evidence="3" id="KW-1185">Reference proteome</keyword>
<reference evidence="2 3" key="1">
    <citation type="submission" date="2019-07" db="EMBL/GenBank/DDBJ databases">
        <title>Whole genome shotgun sequence of Frigoribacterium faeni NBRC 103066.</title>
        <authorList>
            <person name="Hosoyama A."/>
            <person name="Uohara A."/>
            <person name="Ohji S."/>
            <person name="Ichikawa N."/>
        </authorList>
    </citation>
    <scope>NUCLEOTIDE SEQUENCE [LARGE SCALE GENOMIC DNA]</scope>
    <source>
        <strain evidence="2 3">NBRC 103066</strain>
    </source>
</reference>